<evidence type="ECO:0000259" key="7">
    <source>
        <dbReference type="Pfam" id="PF03176"/>
    </source>
</evidence>
<keyword evidence="3" id="KW-1003">Cell membrane</keyword>
<evidence type="ECO:0000313" key="8">
    <source>
        <dbReference type="EMBL" id="NMK55784.1"/>
    </source>
</evidence>
<keyword evidence="6" id="KW-0472">Membrane</keyword>
<dbReference type="SUPFAM" id="SSF82866">
    <property type="entry name" value="Multidrug efflux transporter AcrB transmembrane domain"/>
    <property type="match status" value="1"/>
</dbReference>
<dbReference type="InterPro" id="IPR004869">
    <property type="entry name" value="MMPL_dom"/>
</dbReference>
<feature type="non-terminal residue" evidence="8">
    <location>
        <position position="205"/>
    </location>
</feature>
<name>A0ABX1SXH9_STACP</name>
<dbReference type="InterPro" id="IPR050545">
    <property type="entry name" value="Mycobact_MmpL"/>
</dbReference>
<comment type="caution">
    <text evidence="8">The sequence shown here is derived from an EMBL/GenBank/DDBJ whole genome shotgun (WGS) entry which is preliminary data.</text>
</comment>
<protein>
    <submittedName>
        <fullName evidence="8">MMPL family transporter</fullName>
    </submittedName>
</protein>
<dbReference type="Gene3D" id="1.20.1640.10">
    <property type="entry name" value="Multidrug efflux transporter AcrB transmembrane domain"/>
    <property type="match status" value="1"/>
</dbReference>
<dbReference type="Pfam" id="PF03176">
    <property type="entry name" value="MMPL"/>
    <property type="match status" value="1"/>
</dbReference>
<comment type="subcellular location">
    <subcellularLocation>
        <location evidence="1">Cell membrane</location>
        <topology evidence="1">Multi-pass membrane protein</topology>
    </subcellularLocation>
</comment>
<dbReference type="PANTHER" id="PTHR33406:SF6">
    <property type="entry name" value="MEMBRANE PROTEIN YDGH-RELATED"/>
    <property type="match status" value="1"/>
</dbReference>
<feature type="non-terminal residue" evidence="8">
    <location>
        <position position="1"/>
    </location>
</feature>
<comment type="similarity">
    <text evidence="2">Belongs to the resistance-nodulation-cell division (RND) (TC 2.A.6) family. MmpL subfamily.</text>
</comment>
<keyword evidence="4" id="KW-0812">Transmembrane</keyword>
<dbReference type="EMBL" id="JABBMI010000127">
    <property type="protein sequence ID" value="NMK55784.1"/>
    <property type="molecule type" value="Genomic_DNA"/>
</dbReference>
<keyword evidence="5" id="KW-1133">Transmembrane helix</keyword>
<reference evidence="8 9" key="1">
    <citation type="submission" date="2020-04" db="EMBL/GenBank/DDBJ databases">
        <title>The Epidemiology and Molecular Characteristics of Linezolid-Resistant Staphylococcus capitis in Huashan Hospital, Shanghai.</title>
        <authorList>
            <person name="Ding L."/>
            <person name="Li P."/>
            <person name="Yang Y."/>
            <person name="Lin D."/>
            <person name="Xu X."/>
        </authorList>
    </citation>
    <scope>NUCLEOTIDE SEQUENCE [LARGE SCALE GENOMIC DNA]</scope>
    <source>
        <strain evidence="8 9">17-84</strain>
    </source>
</reference>
<proteinExistence type="inferred from homology"/>
<evidence type="ECO:0000256" key="2">
    <source>
        <dbReference type="ARBA" id="ARBA00010157"/>
    </source>
</evidence>
<organism evidence="8 9">
    <name type="scientific">Staphylococcus capitis</name>
    <dbReference type="NCBI Taxonomy" id="29388"/>
    <lineage>
        <taxon>Bacteria</taxon>
        <taxon>Bacillati</taxon>
        <taxon>Bacillota</taxon>
        <taxon>Bacilli</taxon>
        <taxon>Bacillales</taxon>
        <taxon>Staphylococcaceae</taxon>
        <taxon>Staphylococcus</taxon>
    </lineage>
</organism>
<evidence type="ECO:0000256" key="6">
    <source>
        <dbReference type="ARBA" id="ARBA00023136"/>
    </source>
</evidence>
<evidence type="ECO:0000256" key="1">
    <source>
        <dbReference type="ARBA" id="ARBA00004651"/>
    </source>
</evidence>
<feature type="domain" description="Membrane transport protein MMPL" evidence="7">
    <location>
        <begin position="4"/>
        <end position="204"/>
    </location>
</feature>
<keyword evidence="9" id="KW-1185">Reference proteome</keyword>
<sequence length="205" mass="22208">RAVSMSPNDAPAMIATKRVGEVFEEFKTSSSVMIVLEGEQSLGADAHRFYDQMVRDLRADTTHVQHVQDFWGDPLTESGAQSTDGKATYVQVNLSGDMGETLANESIEAVRDIVKKLTTDEHGNPKAMPDGLKVYVTGAAALQADMGHAGDSSMLKITGLTFIVIIIMLLFFYRSIFTVLMVLLMVGIQLGAARGMISVLGDNHI</sequence>
<accession>A0ABX1SXH9</accession>
<gene>
    <name evidence="8" type="ORF">HHM24_13800</name>
</gene>
<dbReference type="PANTHER" id="PTHR33406">
    <property type="entry name" value="MEMBRANE PROTEIN MJ1562-RELATED"/>
    <property type="match status" value="1"/>
</dbReference>
<dbReference type="Proteomes" id="UP000538955">
    <property type="component" value="Unassembled WGS sequence"/>
</dbReference>
<evidence type="ECO:0000256" key="5">
    <source>
        <dbReference type="ARBA" id="ARBA00022989"/>
    </source>
</evidence>
<evidence type="ECO:0000256" key="3">
    <source>
        <dbReference type="ARBA" id="ARBA00022475"/>
    </source>
</evidence>
<evidence type="ECO:0000256" key="4">
    <source>
        <dbReference type="ARBA" id="ARBA00022692"/>
    </source>
</evidence>
<evidence type="ECO:0000313" key="9">
    <source>
        <dbReference type="Proteomes" id="UP000538955"/>
    </source>
</evidence>